<evidence type="ECO:0000259" key="1">
    <source>
        <dbReference type="Pfam" id="PF00717"/>
    </source>
</evidence>
<dbReference type="InterPro" id="IPR036286">
    <property type="entry name" value="LexA/Signal_pep-like_sf"/>
</dbReference>
<dbReference type="EMBL" id="JAGQLM010000083">
    <property type="protein sequence ID" value="MCA9375087.1"/>
    <property type="molecule type" value="Genomic_DNA"/>
</dbReference>
<feature type="domain" description="Peptidase S24/S26A/S26B/S26C" evidence="1">
    <location>
        <begin position="76"/>
        <end position="203"/>
    </location>
</feature>
<dbReference type="Proteomes" id="UP000748332">
    <property type="component" value="Unassembled WGS sequence"/>
</dbReference>
<dbReference type="AlphaFoldDB" id="A0A955HZN9"/>
<dbReference type="InterPro" id="IPR039418">
    <property type="entry name" value="LexA-like"/>
</dbReference>
<dbReference type="InterPro" id="IPR015927">
    <property type="entry name" value="Peptidase_S24_S26A/B/C"/>
</dbReference>
<proteinExistence type="predicted"/>
<dbReference type="Pfam" id="PF01726">
    <property type="entry name" value="LexA_DNA_bind"/>
    <property type="match status" value="1"/>
</dbReference>
<sequence>MHQIQKDLLALSRNINLGEKSLREIGRLINVEHPQKISHHLQQLQKKGFLRIDKSRSLVKNVNKNSRLERSFINIPIVGAANCGPAQLLAEENIEGHLKVSKSIVRGKTLFAVKASGDSMNRSHIDGEAIQNGDYVIVDRGKTALNHGDYGLFVVDGAANIKRPYVDRSNHRIALISESTYDYPPIYIDESDEDTFIVNGKVIKVIGRPKF</sequence>
<reference evidence="3" key="1">
    <citation type="submission" date="2020-04" db="EMBL/GenBank/DDBJ databases">
        <authorList>
            <person name="Zhang T."/>
        </authorList>
    </citation>
    <scope>NUCLEOTIDE SEQUENCE</scope>
    <source>
        <strain evidence="3">HKST-UBA16</strain>
    </source>
</reference>
<evidence type="ECO:0000313" key="3">
    <source>
        <dbReference type="EMBL" id="MCA9375087.1"/>
    </source>
</evidence>
<accession>A0A955HZN9</accession>
<dbReference type="GO" id="GO:0004252">
    <property type="term" value="F:serine-type endopeptidase activity"/>
    <property type="evidence" value="ECO:0007669"/>
    <property type="project" value="InterPro"/>
</dbReference>
<dbReference type="PANTHER" id="PTHR33516">
    <property type="entry name" value="LEXA REPRESSOR"/>
    <property type="match status" value="1"/>
</dbReference>
<dbReference type="Gene3D" id="2.10.109.10">
    <property type="entry name" value="Umud Fragment, subunit A"/>
    <property type="match status" value="1"/>
</dbReference>
<dbReference type="PANTHER" id="PTHR33516:SF2">
    <property type="entry name" value="LEXA REPRESSOR-RELATED"/>
    <property type="match status" value="1"/>
</dbReference>
<evidence type="ECO:0008006" key="5">
    <source>
        <dbReference type="Google" id="ProtNLM"/>
    </source>
</evidence>
<dbReference type="InterPro" id="IPR036388">
    <property type="entry name" value="WH-like_DNA-bd_sf"/>
</dbReference>
<feature type="domain" description="LexA repressor DNA-binding" evidence="2">
    <location>
        <begin position="21"/>
        <end position="57"/>
    </location>
</feature>
<reference evidence="3" key="2">
    <citation type="journal article" date="2021" name="Microbiome">
        <title>Successional dynamics and alternative stable states in a saline activated sludge microbial community over 9 years.</title>
        <authorList>
            <person name="Wang Y."/>
            <person name="Ye J."/>
            <person name="Ju F."/>
            <person name="Liu L."/>
            <person name="Boyd J.A."/>
            <person name="Deng Y."/>
            <person name="Parks D.H."/>
            <person name="Jiang X."/>
            <person name="Yin X."/>
            <person name="Woodcroft B.J."/>
            <person name="Tyson G.W."/>
            <person name="Hugenholtz P."/>
            <person name="Polz M.F."/>
            <person name="Zhang T."/>
        </authorList>
    </citation>
    <scope>NUCLEOTIDE SEQUENCE</scope>
    <source>
        <strain evidence="3">HKST-UBA16</strain>
    </source>
</reference>
<dbReference type="SUPFAM" id="SSF51306">
    <property type="entry name" value="LexA/Signal peptidase"/>
    <property type="match status" value="1"/>
</dbReference>
<organism evidence="3 4">
    <name type="scientific">Candidatus Dojkabacteria bacterium</name>
    <dbReference type="NCBI Taxonomy" id="2099670"/>
    <lineage>
        <taxon>Bacteria</taxon>
        <taxon>Candidatus Dojkabacteria</taxon>
    </lineage>
</organism>
<dbReference type="InterPro" id="IPR036390">
    <property type="entry name" value="WH_DNA-bd_sf"/>
</dbReference>
<name>A0A955HZN9_9BACT</name>
<comment type="caution">
    <text evidence="3">The sequence shown here is derived from an EMBL/GenBank/DDBJ whole genome shotgun (WGS) entry which is preliminary data.</text>
</comment>
<protein>
    <recommendedName>
        <fullName evidence="5">Peptidase S24/S26A/S26B/S26C domain-containing protein</fullName>
    </recommendedName>
</protein>
<dbReference type="CDD" id="cd06529">
    <property type="entry name" value="S24_LexA-like"/>
    <property type="match status" value="1"/>
</dbReference>
<dbReference type="InterPro" id="IPR006199">
    <property type="entry name" value="LexA_DNA-bd_dom"/>
</dbReference>
<evidence type="ECO:0000313" key="4">
    <source>
        <dbReference type="Proteomes" id="UP000748332"/>
    </source>
</evidence>
<gene>
    <name evidence="3" type="ORF">KC622_02015</name>
</gene>
<dbReference type="GO" id="GO:0006508">
    <property type="term" value="P:proteolysis"/>
    <property type="evidence" value="ECO:0007669"/>
    <property type="project" value="InterPro"/>
</dbReference>
<evidence type="ECO:0000259" key="2">
    <source>
        <dbReference type="Pfam" id="PF01726"/>
    </source>
</evidence>
<dbReference type="SUPFAM" id="SSF46785">
    <property type="entry name" value="Winged helix' DNA-binding domain"/>
    <property type="match status" value="1"/>
</dbReference>
<dbReference type="Pfam" id="PF00717">
    <property type="entry name" value="Peptidase_S24"/>
    <property type="match status" value="1"/>
</dbReference>
<dbReference type="Gene3D" id="1.10.10.10">
    <property type="entry name" value="Winged helix-like DNA-binding domain superfamily/Winged helix DNA-binding domain"/>
    <property type="match status" value="1"/>
</dbReference>
<dbReference type="InterPro" id="IPR050077">
    <property type="entry name" value="LexA_repressor"/>
</dbReference>